<dbReference type="Proteomes" id="UP000615796">
    <property type="component" value="Unassembled WGS sequence"/>
</dbReference>
<dbReference type="RefSeq" id="WP_004396794.1">
    <property type="nucleotide sequence ID" value="NZ_CAWQCL010000078.1"/>
</dbReference>
<sequence>MHRQWFKTAITLLLLALLVACSQEELERLADRPTFSFEGKYDNQHNQDMLLFKDGEVAFESNGTRLWQRSFIVKDNQLAIQFRQSSKEKRDDLVMRIHGGGEVLTCSACALYQMSHVWVRLDADPQNN</sequence>
<evidence type="ECO:0000313" key="2">
    <source>
        <dbReference type="Proteomes" id="UP000615796"/>
    </source>
</evidence>
<comment type="caution">
    <text evidence="1">The sequence shown here is derived from an EMBL/GenBank/DDBJ whole genome shotgun (WGS) entry which is preliminary data.</text>
</comment>
<dbReference type="PROSITE" id="PS51257">
    <property type="entry name" value="PROKAR_LIPOPROTEIN"/>
    <property type="match status" value="1"/>
</dbReference>
<reference evidence="1" key="1">
    <citation type="submission" date="2020-08" db="EMBL/GenBank/DDBJ databases">
        <title>Genome Sequencing and Pan-Genome Analysis of Migratory bird Vibrio Strains, Inner Mongolia.</title>
        <authorList>
            <person name="Zheng L."/>
        </authorList>
    </citation>
    <scope>NUCLEOTIDE SEQUENCE</scope>
    <source>
        <strain evidence="1">M13F</strain>
    </source>
</reference>
<dbReference type="GeneID" id="79889141"/>
<accession>A0A9X0R6Q9</accession>
<organism evidence="1 2">
    <name type="scientific">Vibrio metschnikovii</name>
    <dbReference type="NCBI Taxonomy" id="28172"/>
    <lineage>
        <taxon>Bacteria</taxon>
        <taxon>Pseudomonadati</taxon>
        <taxon>Pseudomonadota</taxon>
        <taxon>Gammaproteobacteria</taxon>
        <taxon>Vibrionales</taxon>
        <taxon>Vibrionaceae</taxon>
        <taxon>Vibrio</taxon>
    </lineage>
</organism>
<proteinExistence type="predicted"/>
<evidence type="ECO:0000313" key="1">
    <source>
        <dbReference type="EMBL" id="MBC5850482.1"/>
    </source>
</evidence>
<gene>
    <name evidence="1" type="ORF">H8Q88_05860</name>
</gene>
<name>A0A9X0R6Q9_VIBME</name>
<dbReference type="EMBL" id="JACRUP010000002">
    <property type="protein sequence ID" value="MBC5850482.1"/>
    <property type="molecule type" value="Genomic_DNA"/>
</dbReference>
<dbReference type="AlphaFoldDB" id="A0A9X0R6Q9"/>
<keyword evidence="2" id="KW-1185">Reference proteome</keyword>
<protein>
    <submittedName>
        <fullName evidence="1">Uncharacterized protein</fullName>
    </submittedName>
</protein>